<sequence>MKGRLSLSVAGNDLAGNGLKALLMRVDARAPFGPPGEVPFRSRRIGPAYKEALINRP</sequence>
<evidence type="ECO:0000313" key="2">
    <source>
        <dbReference type="Proteomes" id="UP000001844"/>
    </source>
</evidence>
<evidence type="ECO:0000313" key="1">
    <source>
        <dbReference type="EMBL" id="ADE14994.1"/>
    </source>
</evidence>
<dbReference type="KEGG" id="nhl:Nhal_1879"/>
<accession>D5C3M2</accession>
<organism evidence="1 2">
    <name type="scientific">Nitrosococcus halophilus (strain Nc4)</name>
    <dbReference type="NCBI Taxonomy" id="472759"/>
    <lineage>
        <taxon>Bacteria</taxon>
        <taxon>Pseudomonadati</taxon>
        <taxon>Pseudomonadota</taxon>
        <taxon>Gammaproteobacteria</taxon>
        <taxon>Chromatiales</taxon>
        <taxon>Chromatiaceae</taxon>
        <taxon>Nitrosococcus</taxon>
    </lineage>
</organism>
<dbReference type="Proteomes" id="UP000001844">
    <property type="component" value="Chromosome"/>
</dbReference>
<proteinExistence type="predicted"/>
<dbReference type="HOGENOM" id="CLU_2992112_0_0_6"/>
<dbReference type="EMBL" id="CP001798">
    <property type="protein sequence ID" value="ADE14994.1"/>
    <property type="molecule type" value="Genomic_DNA"/>
</dbReference>
<protein>
    <submittedName>
        <fullName evidence="1">Uncharacterized protein</fullName>
    </submittedName>
</protein>
<name>D5C3M2_NITHN</name>
<gene>
    <name evidence="1" type="ordered locus">Nhal_1879</name>
</gene>
<reference evidence="2" key="1">
    <citation type="submission" date="2010-04" db="EMBL/GenBank/DDBJ databases">
        <title>Complete genome sequence of Nitrosococcus halophilus Nc4, a salt-adapted, aerobic obligate ammonia-oxidizing sulfur purple bacterium.</title>
        <authorList>
            <consortium name="US DOE Joint Genome Institute"/>
            <person name="Campbell M.A."/>
            <person name="Malfatti S.A."/>
            <person name="Chain P.S.G."/>
            <person name="Heidelberg J.F."/>
            <person name="Ward B.B."/>
            <person name="Klotz M.G."/>
        </authorList>
    </citation>
    <scope>NUCLEOTIDE SEQUENCE [LARGE SCALE GENOMIC DNA]</scope>
    <source>
        <strain evidence="2">Nc4</strain>
    </source>
</reference>
<dbReference type="AlphaFoldDB" id="D5C3M2"/>
<keyword evidence="2" id="KW-1185">Reference proteome</keyword>